<evidence type="ECO:0000256" key="5">
    <source>
        <dbReference type="ARBA" id="ARBA00023200"/>
    </source>
</evidence>
<dbReference type="InterPro" id="IPR023346">
    <property type="entry name" value="Lysozyme-like_dom_sf"/>
</dbReference>
<dbReference type="EMBL" id="UINC01003062">
    <property type="protein sequence ID" value="SVA02986.1"/>
    <property type="molecule type" value="Genomic_DNA"/>
</dbReference>
<dbReference type="InterPro" id="IPR034690">
    <property type="entry name" value="Endolysin_T4_type"/>
</dbReference>
<evidence type="ECO:0000256" key="1">
    <source>
        <dbReference type="ARBA" id="ARBA00000632"/>
    </source>
</evidence>
<organism evidence="7">
    <name type="scientific">marine metagenome</name>
    <dbReference type="NCBI Taxonomy" id="408172"/>
    <lineage>
        <taxon>unclassified sequences</taxon>
        <taxon>metagenomes</taxon>
        <taxon>ecological metagenomes</taxon>
    </lineage>
</organism>
<accession>A0A381SG74</accession>
<dbReference type="HAMAP" id="MF_04110">
    <property type="entry name" value="ENDOLYSIN_T4"/>
    <property type="match status" value="1"/>
</dbReference>
<dbReference type="PANTHER" id="PTHR38107:SF3">
    <property type="entry name" value="LYSOZYME RRRD-RELATED"/>
    <property type="match status" value="1"/>
</dbReference>
<proteinExistence type="inferred from homology"/>
<dbReference type="GO" id="GO:0042742">
    <property type="term" value="P:defense response to bacterium"/>
    <property type="evidence" value="ECO:0007669"/>
    <property type="project" value="UniProtKB-KW"/>
</dbReference>
<sequence length="173" mass="19914">MLETEIRGRYPRPRFCRVENKMIISIPGVELLTHFEGLRLEAYQDSVGVWTIGYGHTKGVVSGMKVTESQANNLLRTELIEYQNYINEMVNVGLSQCQFDALVCWVYNLGPTNLRSSTLLKLLNQGDKFLVPEQIRRWNKAGGKVLKGLVRRREAEALMFAGRDWRSYKESEN</sequence>
<evidence type="ECO:0000256" key="4">
    <source>
        <dbReference type="ARBA" id="ARBA00022801"/>
    </source>
</evidence>
<dbReference type="Pfam" id="PF00959">
    <property type="entry name" value="Phage_lysozyme"/>
    <property type="match status" value="1"/>
</dbReference>
<dbReference type="InterPro" id="IPR023347">
    <property type="entry name" value="Lysozyme_dom_sf"/>
</dbReference>
<dbReference type="AlphaFoldDB" id="A0A381SG74"/>
<dbReference type="GO" id="GO:0003796">
    <property type="term" value="F:lysozyme activity"/>
    <property type="evidence" value="ECO:0007669"/>
    <property type="project" value="UniProtKB-EC"/>
</dbReference>
<evidence type="ECO:0000256" key="3">
    <source>
        <dbReference type="ARBA" id="ARBA00022638"/>
    </source>
</evidence>
<dbReference type="CDD" id="cd00737">
    <property type="entry name" value="lyz_endolysin_autolysin"/>
    <property type="match status" value="1"/>
</dbReference>
<keyword evidence="6" id="KW-0326">Glycosidase</keyword>
<evidence type="ECO:0000313" key="7">
    <source>
        <dbReference type="EMBL" id="SVA02986.1"/>
    </source>
</evidence>
<gene>
    <name evidence="7" type="ORF">METZ01_LOCUS55840</name>
</gene>
<comment type="catalytic activity">
    <reaction evidence="1">
        <text>Hydrolysis of (1-&gt;4)-beta-linkages between N-acetylmuramic acid and N-acetyl-D-glucosamine residues in a peptidoglycan and between N-acetyl-D-glucosamine residues in chitodextrins.</text>
        <dbReference type="EC" id="3.2.1.17"/>
    </reaction>
</comment>
<evidence type="ECO:0000256" key="2">
    <source>
        <dbReference type="ARBA" id="ARBA00022529"/>
    </source>
</evidence>
<name>A0A381SG74_9ZZZZ</name>
<dbReference type="InterPro" id="IPR002196">
    <property type="entry name" value="Glyco_hydro_24"/>
</dbReference>
<dbReference type="SUPFAM" id="SSF53955">
    <property type="entry name" value="Lysozyme-like"/>
    <property type="match status" value="1"/>
</dbReference>
<keyword evidence="5" id="KW-1035">Host cytoplasm</keyword>
<keyword evidence="2" id="KW-0929">Antimicrobial</keyword>
<reference evidence="7" key="1">
    <citation type="submission" date="2018-05" db="EMBL/GenBank/DDBJ databases">
        <authorList>
            <person name="Lanie J.A."/>
            <person name="Ng W.-L."/>
            <person name="Kazmierczak K.M."/>
            <person name="Andrzejewski T.M."/>
            <person name="Davidsen T.M."/>
            <person name="Wayne K.J."/>
            <person name="Tettelin H."/>
            <person name="Glass J.I."/>
            <person name="Rusch D."/>
            <person name="Podicherti R."/>
            <person name="Tsui H.-C.T."/>
            <person name="Winkler M.E."/>
        </authorList>
    </citation>
    <scope>NUCLEOTIDE SEQUENCE</scope>
</reference>
<dbReference type="GO" id="GO:0016998">
    <property type="term" value="P:cell wall macromolecule catabolic process"/>
    <property type="evidence" value="ECO:0007669"/>
    <property type="project" value="InterPro"/>
</dbReference>
<keyword evidence="4" id="KW-0378">Hydrolase</keyword>
<dbReference type="Gene3D" id="1.10.530.40">
    <property type="match status" value="1"/>
</dbReference>
<protein>
    <recommendedName>
        <fullName evidence="8">Lysozyme</fullName>
    </recommendedName>
</protein>
<dbReference type="GO" id="GO:0031640">
    <property type="term" value="P:killing of cells of another organism"/>
    <property type="evidence" value="ECO:0007669"/>
    <property type="project" value="UniProtKB-KW"/>
</dbReference>
<evidence type="ECO:0000256" key="6">
    <source>
        <dbReference type="ARBA" id="ARBA00023295"/>
    </source>
</evidence>
<dbReference type="InterPro" id="IPR033907">
    <property type="entry name" value="Endolysin_autolysin"/>
</dbReference>
<evidence type="ECO:0008006" key="8">
    <source>
        <dbReference type="Google" id="ProtNLM"/>
    </source>
</evidence>
<keyword evidence="3" id="KW-0081">Bacteriolytic enzyme</keyword>
<dbReference type="InterPro" id="IPR051018">
    <property type="entry name" value="Bacteriophage_GH24"/>
</dbReference>
<dbReference type="PANTHER" id="PTHR38107">
    <property type="match status" value="1"/>
</dbReference>
<dbReference type="GO" id="GO:0009253">
    <property type="term" value="P:peptidoglycan catabolic process"/>
    <property type="evidence" value="ECO:0007669"/>
    <property type="project" value="InterPro"/>
</dbReference>